<protein>
    <submittedName>
        <fullName evidence="7">Protein-disulfide isomerase</fullName>
    </submittedName>
</protein>
<evidence type="ECO:0000256" key="3">
    <source>
        <dbReference type="ARBA" id="ARBA00023002"/>
    </source>
</evidence>
<dbReference type="GO" id="GO:0016853">
    <property type="term" value="F:isomerase activity"/>
    <property type="evidence" value="ECO:0007669"/>
    <property type="project" value="UniProtKB-KW"/>
</dbReference>
<evidence type="ECO:0000256" key="2">
    <source>
        <dbReference type="ARBA" id="ARBA00022729"/>
    </source>
</evidence>
<feature type="domain" description="Thioredoxin" evidence="6">
    <location>
        <begin position="28"/>
        <end position="221"/>
    </location>
</feature>
<dbReference type="PROSITE" id="PS51352">
    <property type="entry name" value="THIOREDOXIN_2"/>
    <property type="match status" value="1"/>
</dbReference>
<evidence type="ECO:0000313" key="7">
    <source>
        <dbReference type="EMBL" id="SEQ44764.1"/>
    </source>
</evidence>
<comment type="similarity">
    <text evidence="1">Belongs to the thioredoxin family. DsbA subfamily.</text>
</comment>
<dbReference type="Pfam" id="PF13462">
    <property type="entry name" value="Thioredoxin_4"/>
    <property type="match status" value="1"/>
</dbReference>
<reference evidence="7 8" key="1">
    <citation type="submission" date="2016-10" db="EMBL/GenBank/DDBJ databases">
        <authorList>
            <person name="Varghese N."/>
            <person name="Submissions S."/>
        </authorList>
    </citation>
    <scope>NUCLEOTIDE SEQUENCE [LARGE SCALE GENOMIC DNA]</scope>
    <source>
        <strain evidence="7 8">CIP 109853</strain>
    </source>
</reference>
<dbReference type="Gene3D" id="3.40.30.10">
    <property type="entry name" value="Glutaredoxin"/>
    <property type="match status" value="1"/>
</dbReference>
<dbReference type="InterPro" id="IPR036249">
    <property type="entry name" value="Thioredoxin-like_sf"/>
</dbReference>
<dbReference type="Proteomes" id="UP000198512">
    <property type="component" value="Unassembled WGS sequence"/>
</dbReference>
<keyword evidence="5" id="KW-0676">Redox-active center</keyword>
<sequence>MSRRALVVVITLIAVIGFALAALFYPRQPVPAYQPGAQATQPVEAPSAQNLVRFHSPSFGPADARVTVVEFFDPSCEACRAFYPIVKQIMDKHPKDIRVVIRYVLNHKGSEEAARIIEAARKQNLFMPVLEALLDSQPAWHDDAQVMAGWEAAERAGLDVQKAREQMNSADIDAALSKDAADAQRLGVRGTPTFFVNGRALTQFGAQPLYDLIRSEIDKPR</sequence>
<keyword evidence="3" id="KW-0560">Oxidoreductase</keyword>
<evidence type="ECO:0000313" key="8">
    <source>
        <dbReference type="Proteomes" id="UP000198512"/>
    </source>
</evidence>
<organism evidence="7 8">
    <name type="scientific">Pseudomonas cuatrocienegasensis</name>
    <dbReference type="NCBI Taxonomy" id="543360"/>
    <lineage>
        <taxon>Bacteria</taxon>
        <taxon>Pseudomonadati</taxon>
        <taxon>Pseudomonadota</taxon>
        <taxon>Gammaproteobacteria</taxon>
        <taxon>Pseudomonadales</taxon>
        <taxon>Pseudomonadaceae</taxon>
        <taxon>Pseudomonas</taxon>
    </lineage>
</organism>
<evidence type="ECO:0000256" key="1">
    <source>
        <dbReference type="ARBA" id="ARBA00005791"/>
    </source>
</evidence>
<keyword evidence="2" id="KW-0732">Signal</keyword>
<dbReference type="EMBL" id="FOFP01000006">
    <property type="protein sequence ID" value="SEQ44764.1"/>
    <property type="molecule type" value="Genomic_DNA"/>
</dbReference>
<keyword evidence="7" id="KW-0413">Isomerase</keyword>
<evidence type="ECO:0000259" key="6">
    <source>
        <dbReference type="PROSITE" id="PS51352"/>
    </source>
</evidence>
<dbReference type="InterPro" id="IPR012336">
    <property type="entry name" value="Thioredoxin-like_fold"/>
</dbReference>
<gene>
    <name evidence="7" type="ORF">SAMN05216600_10622</name>
</gene>
<dbReference type="SUPFAM" id="SSF52833">
    <property type="entry name" value="Thioredoxin-like"/>
    <property type="match status" value="1"/>
</dbReference>
<dbReference type="PANTHER" id="PTHR13887:SF14">
    <property type="entry name" value="DISULFIDE BOND FORMATION PROTEIN D"/>
    <property type="match status" value="1"/>
</dbReference>
<evidence type="ECO:0000256" key="5">
    <source>
        <dbReference type="ARBA" id="ARBA00023284"/>
    </source>
</evidence>
<proteinExistence type="inferred from homology"/>
<accession>A0ABY1BBD3</accession>
<comment type="caution">
    <text evidence="7">The sequence shown here is derived from an EMBL/GenBank/DDBJ whole genome shotgun (WGS) entry which is preliminary data.</text>
</comment>
<dbReference type="RefSeq" id="WP_069521259.1">
    <property type="nucleotide sequence ID" value="NZ_FOFP01000006.1"/>
</dbReference>
<keyword evidence="8" id="KW-1185">Reference proteome</keyword>
<evidence type="ECO:0000256" key="4">
    <source>
        <dbReference type="ARBA" id="ARBA00023157"/>
    </source>
</evidence>
<keyword evidence="4" id="KW-1015">Disulfide bond</keyword>
<name>A0ABY1BBD3_9PSED</name>
<dbReference type="PANTHER" id="PTHR13887">
    <property type="entry name" value="GLUTATHIONE S-TRANSFERASE KAPPA"/>
    <property type="match status" value="1"/>
</dbReference>
<dbReference type="InterPro" id="IPR013766">
    <property type="entry name" value="Thioredoxin_domain"/>
</dbReference>